<proteinExistence type="predicted"/>
<organism evidence="5 6">
    <name type="scientific">Talaromyces stipitatus (strain ATCC 10500 / CBS 375.48 / QM 6759 / NRRL 1006)</name>
    <name type="common">Penicillium stipitatum</name>
    <dbReference type="NCBI Taxonomy" id="441959"/>
    <lineage>
        <taxon>Eukaryota</taxon>
        <taxon>Fungi</taxon>
        <taxon>Dikarya</taxon>
        <taxon>Ascomycota</taxon>
        <taxon>Pezizomycotina</taxon>
        <taxon>Eurotiomycetes</taxon>
        <taxon>Eurotiomycetidae</taxon>
        <taxon>Eurotiales</taxon>
        <taxon>Trichocomaceae</taxon>
        <taxon>Talaromyces</taxon>
        <taxon>Talaromyces sect. Talaromyces</taxon>
    </lineage>
</organism>
<dbReference type="InterPro" id="IPR000101">
    <property type="entry name" value="GGT_peptidase"/>
</dbReference>
<dbReference type="STRING" id="441959.B8MB48"/>
<dbReference type="PANTHER" id="PTHR11686">
    <property type="entry name" value="GAMMA GLUTAMYL TRANSPEPTIDASE"/>
    <property type="match status" value="1"/>
</dbReference>
<dbReference type="OMA" id="GFMLVHL"/>
<comment type="catalytic activity">
    <reaction evidence="3">
        <text>an S-substituted glutathione + H2O = an S-substituted L-cysteinylglycine + L-glutamate</text>
        <dbReference type="Rhea" id="RHEA:59468"/>
        <dbReference type="ChEBI" id="CHEBI:15377"/>
        <dbReference type="ChEBI" id="CHEBI:29985"/>
        <dbReference type="ChEBI" id="CHEBI:90779"/>
        <dbReference type="ChEBI" id="CHEBI:143103"/>
        <dbReference type="EC" id="3.4.19.13"/>
    </reaction>
</comment>
<reference evidence="6" key="1">
    <citation type="journal article" date="2015" name="Genome Announc.">
        <title>Genome sequence of the AIDS-associated pathogen Penicillium marneffei (ATCC18224) and its near taxonomic relative Talaromyces stipitatus (ATCC10500).</title>
        <authorList>
            <person name="Nierman W.C."/>
            <person name="Fedorova-Abrams N.D."/>
            <person name="Andrianopoulos A."/>
        </authorList>
    </citation>
    <scope>NUCLEOTIDE SEQUENCE [LARGE SCALE GENOMIC DNA]</scope>
    <source>
        <strain evidence="6">ATCC 10500 / CBS 375.48 / QM 6759 / NRRL 1006</strain>
    </source>
</reference>
<dbReference type="EC" id="2.3.2.2" evidence="3"/>
<dbReference type="Pfam" id="PF01019">
    <property type="entry name" value="G_glu_transpept"/>
    <property type="match status" value="1"/>
</dbReference>
<dbReference type="NCBIfam" id="TIGR00066">
    <property type="entry name" value="g_glut_trans"/>
    <property type="match status" value="1"/>
</dbReference>
<feature type="binding site" evidence="2">
    <location>
        <position position="516"/>
    </location>
    <ligand>
        <name>L-glutamate</name>
        <dbReference type="ChEBI" id="CHEBI:29985"/>
    </ligand>
</feature>
<dbReference type="FunFam" id="3.60.20.40:FF:000008">
    <property type="entry name" value="Gamma-glutamyltranspeptidase (Eurofung)"/>
    <property type="match status" value="1"/>
</dbReference>
<comment type="pathway">
    <text evidence="3">Sulfur metabolism; glutathione metabolism.</text>
</comment>
<dbReference type="PhylomeDB" id="B8MB48"/>
<dbReference type="SUPFAM" id="SSF56235">
    <property type="entry name" value="N-terminal nucleophile aminohydrolases (Ntn hydrolases)"/>
    <property type="match status" value="1"/>
</dbReference>
<feature type="transmembrane region" description="Helical" evidence="4">
    <location>
        <begin position="33"/>
        <end position="54"/>
    </location>
</feature>
<dbReference type="AlphaFoldDB" id="B8MB48"/>
<dbReference type="RefSeq" id="XP_002482741.1">
    <property type="nucleotide sequence ID" value="XM_002482696.1"/>
</dbReference>
<comment type="catalytic activity">
    <reaction evidence="3">
        <text>glutathione + H2O = L-cysteinylglycine + L-glutamate</text>
        <dbReference type="Rhea" id="RHEA:28807"/>
        <dbReference type="ChEBI" id="CHEBI:15377"/>
        <dbReference type="ChEBI" id="CHEBI:29985"/>
        <dbReference type="ChEBI" id="CHEBI:57925"/>
        <dbReference type="ChEBI" id="CHEBI:61694"/>
        <dbReference type="EC" id="3.4.19.13"/>
    </reaction>
</comment>
<keyword evidence="6" id="KW-1185">Reference proteome</keyword>
<evidence type="ECO:0000256" key="2">
    <source>
        <dbReference type="PIRSR" id="PIRSR600101-2"/>
    </source>
</evidence>
<feature type="active site" description="Nucleophile" evidence="1">
    <location>
        <position position="423"/>
    </location>
</feature>
<dbReference type="GO" id="GO:0036374">
    <property type="term" value="F:glutathione hydrolase activity"/>
    <property type="evidence" value="ECO:0007669"/>
    <property type="project" value="UniProtKB-UniRule"/>
</dbReference>
<accession>B8MB48</accession>
<evidence type="ECO:0000313" key="6">
    <source>
        <dbReference type="Proteomes" id="UP000001745"/>
    </source>
</evidence>
<dbReference type="InterPro" id="IPR043137">
    <property type="entry name" value="GGT_ssub_C"/>
</dbReference>
<comment type="function">
    <text evidence="3">Cleaves the gamma-glutamyl peptide bond of glutathione and glutathione conjugates.</text>
</comment>
<dbReference type="GO" id="GO:0103068">
    <property type="term" value="F:leukotriene C4 gamma-glutamyl transferase activity"/>
    <property type="evidence" value="ECO:0007669"/>
    <property type="project" value="UniProtKB-EC"/>
</dbReference>
<dbReference type="InterPro" id="IPR029055">
    <property type="entry name" value="Ntn_hydrolases_N"/>
</dbReference>
<dbReference type="InParanoid" id="B8MB48"/>
<feature type="binding site" evidence="2">
    <location>
        <begin position="441"/>
        <end position="443"/>
    </location>
    <ligand>
        <name>L-glutamate</name>
        <dbReference type="ChEBI" id="CHEBI:29985"/>
    </ligand>
</feature>
<name>B8MB48_TALSN</name>
<dbReference type="HOGENOM" id="CLU_014813_4_0_1"/>
<keyword evidence="3" id="KW-0378">Hydrolase</keyword>
<evidence type="ECO:0000256" key="3">
    <source>
        <dbReference type="RuleBase" id="RU368068"/>
    </source>
</evidence>
<evidence type="ECO:0000256" key="4">
    <source>
        <dbReference type="SAM" id="Phobius"/>
    </source>
</evidence>
<keyword evidence="4" id="KW-0472">Membrane</keyword>
<dbReference type="eggNOG" id="KOG2410">
    <property type="taxonomic scope" value="Eukaryota"/>
</dbReference>
<dbReference type="Gene3D" id="3.60.20.40">
    <property type="match status" value="1"/>
</dbReference>
<dbReference type="GO" id="GO:0005886">
    <property type="term" value="C:plasma membrane"/>
    <property type="evidence" value="ECO:0007669"/>
    <property type="project" value="TreeGrafter"/>
</dbReference>
<dbReference type="EC" id="3.4.19.13" evidence="3"/>
<keyword evidence="4" id="KW-0812">Transmembrane</keyword>
<comment type="catalytic activity">
    <reaction evidence="3">
        <text>an N-terminal (5-L-glutamyl)-[peptide] + an alpha-amino acid = 5-L-glutamyl amino acid + an N-terminal L-alpha-aminoacyl-[peptide]</text>
        <dbReference type="Rhea" id="RHEA:23904"/>
        <dbReference type="Rhea" id="RHEA-COMP:9780"/>
        <dbReference type="Rhea" id="RHEA-COMP:9795"/>
        <dbReference type="ChEBI" id="CHEBI:77644"/>
        <dbReference type="ChEBI" id="CHEBI:78597"/>
        <dbReference type="ChEBI" id="CHEBI:78599"/>
        <dbReference type="ChEBI" id="CHEBI:78608"/>
        <dbReference type="EC" id="2.3.2.2"/>
    </reaction>
</comment>
<dbReference type="VEuPathDB" id="FungiDB:TSTA_124680"/>
<feature type="binding site" evidence="2">
    <location>
        <position position="147"/>
    </location>
    <ligand>
        <name>L-glutamate</name>
        <dbReference type="ChEBI" id="CHEBI:29985"/>
    </ligand>
</feature>
<dbReference type="Gene3D" id="1.10.246.130">
    <property type="match status" value="1"/>
</dbReference>
<dbReference type="OrthoDB" id="1081007at2759"/>
<feature type="binding site" evidence="2">
    <location>
        <position position="465"/>
    </location>
    <ligand>
        <name>L-glutamate</name>
        <dbReference type="ChEBI" id="CHEBI:29985"/>
    </ligand>
</feature>
<dbReference type="Proteomes" id="UP000001745">
    <property type="component" value="Unassembled WGS sequence"/>
</dbReference>
<keyword evidence="4" id="KW-1133">Transmembrane helix</keyword>
<dbReference type="EMBL" id="EQ962655">
    <property type="protein sequence ID" value="EED18749.1"/>
    <property type="molecule type" value="Genomic_DNA"/>
</dbReference>
<evidence type="ECO:0000256" key="1">
    <source>
        <dbReference type="PIRSR" id="PIRSR600101-1"/>
    </source>
</evidence>
<dbReference type="GeneID" id="8100247"/>
<dbReference type="MEROPS" id="T03.011"/>
<dbReference type="PRINTS" id="PR01210">
    <property type="entry name" value="GGTRANSPTASE"/>
</dbReference>
<gene>
    <name evidence="5" type="ORF">TSTA_124680</name>
</gene>
<protein>
    <recommendedName>
        <fullName evidence="3">Glutathione hydrolase</fullName>
        <ecNumber evidence="3">2.3.2.2</ecNumber>
        <ecNumber evidence="3">3.4.19.13</ecNumber>
    </recommendedName>
    <alternativeName>
        <fullName evidence="3">Gamma-glutamyltransferase</fullName>
    </alternativeName>
    <alternativeName>
        <fullName evidence="3">Gamma-glutamyltranspeptidase</fullName>
    </alternativeName>
</protein>
<evidence type="ECO:0000313" key="5">
    <source>
        <dbReference type="EMBL" id="EED18749.1"/>
    </source>
</evidence>
<keyword evidence="3 5" id="KW-0808">Transferase</keyword>
<dbReference type="FunCoup" id="B8MB48">
    <property type="interactions" value="177"/>
</dbReference>
<dbReference type="InterPro" id="IPR043138">
    <property type="entry name" value="GGT_lsub"/>
</dbReference>
<dbReference type="GO" id="GO:0006751">
    <property type="term" value="P:glutathione catabolic process"/>
    <property type="evidence" value="ECO:0007669"/>
    <property type="project" value="UniProtKB-UniRule"/>
</dbReference>
<dbReference type="UniPathway" id="UPA00204"/>
<keyword evidence="3 5" id="KW-0012">Acyltransferase</keyword>
<sequence>MAPIHVAVSDSEKQLLIPPTSDHKPNSRRSGRVILIVKIAITATAAVLYLFILFPTLRTYILPKSWRATSNTLNQDGDASLGAVSSESSICSAAGIDMLKMGGNAADAMVATVFCVGVIGMYHSGIGGGGFVLVRSPDGTFEHVDFRETAPAAAFQDMFNDNKQASVVGGLASGVPGEVRGLEYIHTKYGTLPWSTILQPAIKVARDGFVITTDLSRAINASVRDHGDFLSTDPSWALDFAPNSTLLGLGDTIYRKRYADTLEKIATEGPDAFYIGPIAEAIIRATREANGTMTLDDLRRYEVLIRDTKEIDYRGYKITTTSAPSSGTVGLSILKIVEGYSDFFHPETMNLSTHRLDEAMRFAYGQRTSFGDPSFLRDLHQREEDMLNDTVASAIRGRISDFHTQNVSAYNPDGLESLDTPGTSHVSTADRSGLALSLTTTINLFFGNLIMVPETGIIMNNEMDDFSIPGSSNQFGYAPSPSNYIQPGKRPLSSITPIIVENADGSLYFVTGAAGGSRIITATVQSVINLIDRGMTPLQALLEPRLHDQLIPNVVALEPDFDQDIARFLKSRGHNVTELMVSASSAQCVRLLPNGTFEAAGEPRQRSSGGFAI</sequence>
<feature type="binding site" evidence="2">
    <location>
        <begin position="493"/>
        <end position="494"/>
    </location>
    <ligand>
        <name>L-glutamate</name>
        <dbReference type="ChEBI" id="CHEBI:29985"/>
    </ligand>
</feature>
<dbReference type="PANTHER" id="PTHR11686:SF62">
    <property type="entry name" value="GLUTATHIONE HYDROLASE"/>
    <property type="match status" value="1"/>
</dbReference>